<dbReference type="Proteomes" id="UP001152797">
    <property type="component" value="Unassembled WGS sequence"/>
</dbReference>
<dbReference type="PANTHER" id="PTHR47447:SF17">
    <property type="entry name" value="OS12G0638900 PROTEIN"/>
    <property type="match status" value="1"/>
</dbReference>
<evidence type="ECO:0000313" key="4">
    <source>
        <dbReference type="EMBL" id="CAL4760864.1"/>
    </source>
</evidence>
<organism evidence="3">
    <name type="scientific">Cladocopium goreaui</name>
    <dbReference type="NCBI Taxonomy" id="2562237"/>
    <lineage>
        <taxon>Eukaryota</taxon>
        <taxon>Sar</taxon>
        <taxon>Alveolata</taxon>
        <taxon>Dinophyceae</taxon>
        <taxon>Suessiales</taxon>
        <taxon>Symbiodiniaceae</taxon>
        <taxon>Cladocopium</taxon>
    </lineage>
</organism>
<name>A0A9P1FH06_9DINO</name>
<reference evidence="3" key="1">
    <citation type="submission" date="2022-10" db="EMBL/GenBank/DDBJ databases">
        <authorList>
            <person name="Chen Y."/>
            <person name="Dougan E. K."/>
            <person name="Chan C."/>
            <person name="Rhodes N."/>
            <person name="Thang M."/>
        </authorList>
    </citation>
    <scope>NUCLEOTIDE SEQUENCE</scope>
</reference>
<dbReference type="Pfam" id="PF13041">
    <property type="entry name" value="PPR_2"/>
    <property type="match status" value="1"/>
</dbReference>
<dbReference type="Gene3D" id="1.25.40.10">
    <property type="entry name" value="Tetratricopeptide repeat domain"/>
    <property type="match status" value="4"/>
</dbReference>
<accession>A0A9P1FH06</accession>
<comment type="caution">
    <text evidence="3">The sequence shown here is derived from an EMBL/GenBank/DDBJ whole genome shotgun (WGS) entry which is preliminary data.</text>
</comment>
<feature type="repeat" description="PPR" evidence="2">
    <location>
        <begin position="291"/>
        <end position="325"/>
    </location>
</feature>
<dbReference type="OrthoDB" id="446100at2759"/>
<feature type="repeat" description="PPR" evidence="2">
    <location>
        <begin position="104"/>
        <end position="138"/>
    </location>
</feature>
<evidence type="ECO:0000256" key="1">
    <source>
        <dbReference type="ARBA" id="ARBA00022737"/>
    </source>
</evidence>
<sequence>MDRAKAISQLGKSQQWQQALELLQGDEHCDLVTFNAAISACAKAKQWQQAEVVFQAAKAAELVPDIVSWNSLLNAYASGGQWPLALSLLAHLARTDTAATPRPDLLSYNSVLHGCARCGRWQQCLQLFEAVRAQKLLPSAWRHMLEPWGGHLMWYPKLENLWHTCSGLLQGMARASCWQRAVETLRELLQRGEPMTAAGFTAVISACGGHWRPALHLLDAARAAGVADGRAVAATIAACEKGLQWQRAITLLQLPGAPGTVPEAFAAACSACEKCSQWSRALTVLQQTTPNVVICTACIAACAKAGQLQICWNLLDSMEDNAISPDAKAFGAVAGTLARMDDWRVLPRILRRLRSAQLSPDAALLGDALQRLPPGAVEAVERWPWWKLRHQAYGLLWHLERTRRSEAVMWRQEEVKKELSMASLAVDALQCWSDEADAEVTAAFGRLLGTWAKRQLLGASAAGSAVPVEWMPNLGCSCTGRVLQELHLSPRAVASPWLCRARRGTRDWWPRGDWQSAQPSAKLIVAWVEGTLQGEVLHCHGHGQLRSRRLQPLRGEHDRSGHAERQALISLLWRVAPEPKRSRGPANGGRKVRHSCGLCARIIVARGT</sequence>
<feature type="repeat" description="PPR" evidence="2">
    <location>
        <begin position="30"/>
        <end position="64"/>
    </location>
</feature>
<evidence type="ECO:0000313" key="5">
    <source>
        <dbReference type="Proteomes" id="UP001152797"/>
    </source>
</evidence>
<dbReference type="Pfam" id="PF13812">
    <property type="entry name" value="PPR_3"/>
    <property type="match status" value="1"/>
</dbReference>
<dbReference type="InterPro" id="IPR011990">
    <property type="entry name" value="TPR-like_helical_dom_sf"/>
</dbReference>
<dbReference type="Pfam" id="PF01535">
    <property type="entry name" value="PPR"/>
    <property type="match status" value="1"/>
</dbReference>
<dbReference type="PANTHER" id="PTHR47447">
    <property type="entry name" value="OS03G0856100 PROTEIN"/>
    <property type="match status" value="1"/>
</dbReference>
<dbReference type="EMBL" id="CAMXCT030000084">
    <property type="protein sequence ID" value="CAL4760864.1"/>
    <property type="molecule type" value="Genomic_DNA"/>
</dbReference>
<dbReference type="NCBIfam" id="TIGR00756">
    <property type="entry name" value="PPR"/>
    <property type="match status" value="3"/>
</dbReference>
<reference evidence="4 5" key="2">
    <citation type="submission" date="2024-05" db="EMBL/GenBank/DDBJ databases">
        <authorList>
            <person name="Chen Y."/>
            <person name="Shah S."/>
            <person name="Dougan E. K."/>
            <person name="Thang M."/>
            <person name="Chan C."/>
        </authorList>
    </citation>
    <scope>NUCLEOTIDE SEQUENCE [LARGE SCALE GENOMIC DNA]</scope>
</reference>
<keyword evidence="1" id="KW-0677">Repeat</keyword>
<keyword evidence="5" id="KW-1185">Reference proteome</keyword>
<dbReference type="InterPro" id="IPR002885">
    <property type="entry name" value="PPR_rpt"/>
</dbReference>
<gene>
    <name evidence="3" type="ORF">C1SCF055_LOCUS2052</name>
</gene>
<evidence type="ECO:0000256" key="2">
    <source>
        <dbReference type="PROSITE-ProRule" id="PRU00708"/>
    </source>
</evidence>
<protein>
    <submittedName>
        <fullName evidence="4">Pentatricopeptide repeat-containing protein At5g02860</fullName>
    </submittedName>
</protein>
<feature type="repeat" description="PPR" evidence="2">
    <location>
        <begin position="65"/>
        <end position="99"/>
    </location>
</feature>
<dbReference type="PROSITE" id="PS51375">
    <property type="entry name" value="PPR"/>
    <property type="match status" value="4"/>
</dbReference>
<evidence type="ECO:0000313" key="3">
    <source>
        <dbReference type="EMBL" id="CAI3973552.1"/>
    </source>
</evidence>
<dbReference type="EMBL" id="CAMXCT010000084">
    <property type="protein sequence ID" value="CAI3973552.1"/>
    <property type="molecule type" value="Genomic_DNA"/>
</dbReference>
<proteinExistence type="predicted"/>
<dbReference type="EMBL" id="CAMXCT020000084">
    <property type="protein sequence ID" value="CAL1126927.1"/>
    <property type="molecule type" value="Genomic_DNA"/>
</dbReference>
<dbReference type="AlphaFoldDB" id="A0A9P1FH06"/>